<reference evidence="5" key="2">
    <citation type="submission" date="2023-01" db="EMBL/GenBank/DDBJ databases">
        <title>Draft genome sequence of Methylophaga thalassica strain NBRC 102424.</title>
        <authorList>
            <person name="Sun Q."/>
            <person name="Mori K."/>
        </authorList>
    </citation>
    <scope>NUCLEOTIDE SEQUENCE</scope>
    <source>
        <strain evidence="5">NBRC 102424</strain>
    </source>
</reference>
<protein>
    <submittedName>
        <fullName evidence="5">Aldolase</fullName>
    </submittedName>
</protein>
<comment type="cofactor">
    <cofactor evidence="1">
        <name>Mg(2+)</name>
        <dbReference type="ChEBI" id="CHEBI:18420"/>
    </cofactor>
</comment>
<evidence type="ECO:0000256" key="1">
    <source>
        <dbReference type="ARBA" id="ARBA00001946"/>
    </source>
</evidence>
<keyword evidence="6" id="KW-1185">Reference proteome</keyword>
<dbReference type="RefSeq" id="WP_284722313.1">
    <property type="nucleotide sequence ID" value="NZ_BSND01000003.1"/>
</dbReference>
<keyword evidence="3" id="KW-0460">Magnesium</keyword>
<feature type="domain" description="HpcH/HpaI aldolase/citrate lyase" evidence="4">
    <location>
        <begin position="68"/>
        <end position="243"/>
    </location>
</feature>
<evidence type="ECO:0000313" key="5">
    <source>
        <dbReference type="EMBL" id="GLP98653.1"/>
    </source>
</evidence>
<sequence length="329" mass="37197">MTILIHPNDALVDDISPLPLIPACEHFAGSRHTLLKAFSIQSEYGPVFDITCDCEDGAASGGEIQHANMIVELLNSEHNIHHMSGIRIHGYDHSVWRQEIDILLSGARDNIRYITLPKAQNADQVEVMLEYIQQASQRYNITHPIPIHVLIETHGALNDVYKIAAMKPVQVLDFGIMDYISAYQGAITDNAMHSPTQFEHALIVRAKTEIACAAISSGCIPSHNVTLAIKDYQQTFEDAYRARNQFGFLRMWSVHPQQIKAIIKAMTPESEKIQLASEILLTAQQRSWAPISLNDKLYDKASYRYYWQLLQRAHLSGEKLSTDVQEQFF</sequence>
<name>A0ABQ5TRM8_9GAMM</name>
<proteinExistence type="predicted"/>
<dbReference type="PIRSF" id="PIRSF015582">
    <property type="entry name" value="Cit_lyase_B"/>
    <property type="match status" value="1"/>
</dbReference>
<dbReference type="Gene3D" id="6.10.140.960">
    <property type="match status" value="1"/>
</dbReference>
<dbReference type="InterPro" id="IPR040442">
    <property type="entry name" value="Pyrv_kinase-like_dom_sf"/>
</dbReference>
<dbReference type="Gene3D" id="3.20.20.60">
    <property type="entry name" value="Phosphoenolpyruvate-binding domains"/>
    <property type="match status" value="1"/>
</dbReference>
<evidence type="ECO:0000256" key="2">
    <source>
        <dbReference type="ARBA" id="ARBA00022723"/>
    </source>
</evidence>
<dbReference type="PANTHER" id="PTHR11105:SF0">
    <property type="entry name" value="CITRAMALYL-COA LYASE, MITOCHONDRIAL"/>
    <property type="match status" value="1"/>
</dbReference>
<gene>
    <name evidence="5" type="primary">citE</name>
    <name evidence="5" type="ORF">GCM10007891_05070</name>
</gene>
<dbReference type="InterPro" id="IPR015813">
    <property type="entry name" value="Pyrv/PenolPyrv_kinase-like_dom"/>
</dbReference>
<dbReference type="SUPFAM" id="SSF51621">
    <property type="entry name" value="Phosphoenolpyruvate/pyruvate domain"/>
    <property type="match status" value="1"/>
</dbReference>
<dbReference type="Pfam" id="PF03328">
    <property type="entry name" value="HpcH_HpaI"/>
    <property type="match status" value="1"/>
</dbReference>
<dbReference type="InterPro" id="IPR011206">
    <property type="entry name" value="Citrate_lyase_beta/mcl1/mcl2"/>
</dbReference>
<dbReference type="EMBL" id="BSND01000003">
    <property type="protein sequence ID" value="GLP98653.1"/>
    <property type="molecule type" value="Genomic_DNA"/>
</dbReference>
<accession>A0ABQ5TRM8</accession>
<dbReference type="InterPro" id="IPR040186">
    <property type="entry name" value="Citramalyl-CoA_lyase"/>
</dbReference>
<dbReference type="Proteomes" id="UP001161423">
    <property type="component" value="Unassembled WGS sequence"/>
</dbReference>
<comment type="caution">
    <text evidence="5">The sequence shown here is derived from an EMBL/GenBank/DDBJ whole genome shotgun (WGS) entry which is preliminary data.</text>
</comment>
<organism evidence="5 6">
    <name type="scientific">Methylophaga thalassica</name>
    <dbReference type="NCBI Taxonomy" id="40223"/>
    <lineage>
        <taxon>Bacteria</taxon>
        <taxon>Pseudomonadati</taxon>
        <taxon>Pseudomonadota</taxon>
        <taxon>Gammaproteobacteria</taxon>
        <taxon>Thiotrichales</taxon>
        <taxon>Piscirickettsiaceae</taxon>
        <taxon>Methylophaga</taxon>
    </lineage>
</organism>
<keyword evidence="2" id="KW-0479">Metal-binding</keyword>
<evidence type="ECO:0000256" key="3">
    <source>
        <dbReference type="ARBA" id="ARBA00022842"/>
    </source>
</evidence>
<evidence type="ECO:0000313" key="6">
    <source>
        <dbReference type="Proteomes" id="UP001161423"/>
    </source>
</evidence>
<dbReference type="PANTHER" id="PTHR11105">
    <property type="entry name" value="CITRATE LYASE SUBUNIT BETA-RELATED"/>
    <property type="match status" value="1"/>
</dbReference>
<evidence type="ECO:0000259" key="4">
    <source>
        <dbReference type="Pfam" id="PF03328"/>
    </source>
</evidence>
<dbReference type="InterPro" id="IPR005000">
    <property type="entry name" value="Aldolase/citrate-lyase_domain"/>
</dbReference>
<reference evidence="5" key="1">
    <citation type="journal article" date="2014" name="Int. J. Syst. Evol. Microbiol.">
        <title>Complete genome of a new Firmicutes species belonging to the dominant human colonic microbiota ('Ruminococcus bicirculans') reveals two chromosomes and a selective capacity to utilize plant glucans.</title>
        <authorList>
            <consortium name="NISC Comparative Sequencing Program"/>
            <person name="Wegmann U."/>
            <person name="Louis P."/>
            <person name="Goesmann A."/>
            <person name="Henrissat B."/>
            <person name="Duncan S.H."/>
            <person name="Flint H.J."/>
        </authorList>
    </citation>
    <scope>NUCLEOTIDE SEQUENCE</scope>
    <source>
        <strain evidence="5">NBRC 102424</strain>
    </source>
</reference>